<dbReference type="AlphaFoldDB" id="A0A2M7DD75"/>
<comment type="similarity">
    <text evidence="1">Belongs to the N(4)/N(6)-methyltransferase family.</text>
</comment>
<dbReference type="Gene3D" id="3.40.50.150">
    <property type="entry name" value="Vaccinia Virus protein VP39"/>
    <property type="match status" value="1"/>
</dbReference>
<dbReference type="GO" id="GO:1904047">
    <property type="term" value="F:S-adenosyl-L-methionine binding"/>
    <property type="evidence" value="ECO:0007669"/>
    <property type="project" value="TreeGrafter"/>
</dbReference>
<dbReference type="EC" id="2.1.1.72" evidence="2"/>
<reference evidence="8" key="1">
    <citation type="submission" date="2017-09" db="EMBL/GenBank/DDBJ databases">
        <title>Depth-based differentiation of microbial function through sediment-hosted aquifers and enrichment of novel symbionts in the deep terrestrial subsurface.</title>
        <authorList>
            <person name="Probst A.J."/>
            <person name="Ladd B."/>
            <person name="Jarett J.K."/>
            <person name="Geller-Mcgrath D.E."/>
            <person name="Sieber C.M.K."/>
            <person name="Emerson J.B."/>
            <person name="Anantharaman K."/>
            <person name="Thomas B.C."/>
            <person name="Malmstrom R."/>
            <person name="Stieglmeier M."/>
            <person name="Klingl A."/>
            <person name="Woyke T."/>
            <person name="Ryan C.M."/>
            <person name="Banfield J.F."/>
        </authorList>
    </citation>
    <scope>NUCLEOTIDE SEQUENCE [LARGE SCALE GENOMIC DNA]</scope>
</reference>
<evidence type="ECO:0000256" key="6">
    <source>
        <dbReference type="ARBA" id="ARBA00047942"/>
    </source>
</evidence>
<evidence type="ECO:0000313" key="8">
    <source>
        <dbReference type="Proteomes" id="UP000229030"/>
    </source>
</evidence>
<dbReference type="Gene3D" id="1.10.1020.10">
    <property type="entry name" value="Adenine-specific Methyltransferase, Domain 2"/>
    <property type="match status" value="1"/>
</dbReference>
<gene>
    <name evidence="7" type="ORF">COS21_03290</name>
</gene>
<dbReference type="SUPFAM" id="SSF53335">
    <property type="entry name" value="S-adenosyl-L-methionine-dependent methyltransferases"/>
    <property type="match status" value="1"/>
</dbReference>
<comment type="caution">
    <text evidence="7">The sequence shown here is derived from an EMBL/GenBank/DDBJ whole genome shotgun (WGS) entry which is preliminary data.</text>
</comment>
<keyword evidence="5" id="KW-0949">S-adenosyl-L-methionine</keyword>
<proteinExistence type="inferred from homology"/>
<dbReference type="InterPro" id="IPR029063">
    <property type="entry name" value="SAM-dependent_MTases_sf"/>
</dbReference>
<dbReference type="EMBL" id="PETV01000088">
    <property type="protein sequence ID" value="PIV46813.1"/>
    <property type="molecule type" value="Genomic_DNA"/>
</dbReference>
<feature type="non-terminal residue" evidence="7">
    <location>
        <position position="1"/>
    </location>
</feature>
<evidence type="ECO:0000256" key="5">
    <source>
        <dbReference type="ARBA" id="ARBA00022691"/>
    </source>
</evidence>
<dbReference type="GO" id="GO:0009007">
    <property type="term" value="F:site-specific DNA-methyltransferase (adenine-specific) activity"/>
    <property type="evidence" value="ECO:0007669"/>
    <property type="project" value="UniProtKB-EC"/>
</dbReference>
<comment type="catalytic activity">
    <reaction evidence="6">
        <text>a 2'-deoxyadenosine in DNA + S-adenosyl-L-methionine = an N(6)-methyl-2'-deoxyadenosine in DNA + S-adenosyl-L-homocysteine + H(+)</text>
        <dbReference type="Rhea" id="RHEA:15197"/>
        <dbReference type="Rhea" id="RHEA-COMP:12418"/>
        <dbReference type="Rhea" id="RHEA-COMP:12419"/>
        <dbReference type="ChEBI" id="CHEBI:15378"/>
        <dbReference type="ChEBI" id="CHEBI:57856"/>
        <dbReference type="ChEBI" id="CHEBI:59789"/>
        <dbReference type="ChEBI" id="CHEBI:90615"/>
        <dbReference type="ChEBI" id="CHEBI:90616"/>
        <dbReference type="EC" id="2.1.1.72"/>
    </reaction>
</comment>
<dbReference type="InterPro" id="IPR012327">
    <property type="entry name" value="MeTrfase_D12"/>
</dbReference>
<name>A0A2M7DD75_9BACT</name>
<evidence type="ECO:0000256" key="1">
    <source>
        <dbReference type="ARBA" id="ARBA00006594"/>
    </source>
</evidence>
<dbReference type="PRINTS" id="PR00505">
    <property type="entry name" value="D12N6MTFRASE"/>
</dbReference>
<dbReference type="InterPro" id="IPR012263">
    <property type="entry name" value="M_m6A_EcoRV"/>
</dbReference>
<sequence length="276" mass="33207">YARKLIIEHIPQHSYYIEPFAGGASIFFAKNKVDENWLNDIDKDLINCLVVIRDYPNQLIEKLKGEQATKERHAYYKNEYKPKTKLDRAARWFYVNRTSYSGIMNMQNCYWGYGDKYSMRPENWPRNILRTSAKLQDVKLTSFDFEKVIDEVPDSSFLFIDPPYFNADQKKFYAYSFKKDDHFRLSKILKKHKNRFKFLLTYDDSPEVRELYNWAHAMHEKQWNYTINRTDDQKNGTNKKSARYKGHELFIVNYDSEKQAPLFDYQSTFYKVLKEA</sequence>
<accession>A0A2M7DD75</accession>
<dbReference type="Pfam" id="PF02086">
    <property type="entry name" value="MethyltransfD12"/>
    <property type="match status" value="1"/>
</dbReference>
<dbReference type="GO" id="GO:0006298">
    <property type="term" value="P:mismatch repair"/>
    <property type="evidence" value="ECO:0007669"/>
    <property type="project" value="TreeGrafter"/>
</dbReference>
<evidence type="ECO:0000313" key="7">
    <source>
        <dbReference type="EMBL" id="PIV46813.1"/>
    </source>
</evidence>
<dbReference type="GO" id="GO:0043565">
    <property type="term" value="F:sequence-specific DNA binding"/>
    <property type="evidence" value="ECO:0007669"/>
    <property type="project" value="TreeGrafter"/>
</dbReference>
<dbReference type="PIRSF" id="PIRSF000398">
    <property type="entry name" value="M_m6A_EcoRV"/>
    <property type="match status" value="1"/>
</dbReference>
<keyword evidence="3 7" id="KW-0489">Methyltransferase</keyword>
<evidence type="ECO:0000256" key="2">
    <source>
        <dbReference type="ARBA" id="ARBA00011900"/>
    </source>
</evidence>
<dbReference type="PANTHER" id="PTHR30481">
    <property type="entry name" value="DNA ADENINE METHYLASE"/>
    <property type="match status" value="1"/>
</dbReference>
<organism evidence="7 8">
    <name type="scientific">bacterium (Candidatus Gribaldobacteria) CG02_land_8_20_14_3_00_41_15</name>
    <dbReference type="NCBI Taxonomy" id="2014270"/>
    <lineage>
        <taxon>Bacteria</taxon>
        <taxon>Candidatus Gribaldobacteria</taxon>
    </lineage>
</organism>
<dbReference type="GO" id="GO:0009307">
    <property type="term" value="P:DNA restriction-modification system"/>
    <property type="evidence" value="ECO:0007669"/>
    <property type="project" value="InterPro"/>
</dbReference>
<dbReference type="NCBIfam" id="TIGR00571">
    <property type="entry name" value="dam"/>
    <property type="match status" value="1"/>
</dbReference>
<evidence type="ECO:0000256" key="4">
    <source>
        <dbReference type="ARBA" id="ARBA00022679"/>
    </source>
</evidence>
<keyword evidence="4" id="KW-0808">Transferase</keyword>
<protein>
    <recommendedName>
        <fullName evidence="2">site-specific DNA-methyltransferase (adenine-specific)</fullName>
        <ecNumber evidence="2">2.1.1.72</ecNumber>
    </recommendedName>
</protein>
<dbReference type="GO" id="GO:0032259">
    <property type="term" value="P:methylation"/>
    <property type="evidence" value="ECO:0007669"/>
    <property type="project" value="UniProtKB-KW"/>
</dbReference>
<dbReference type="InterPro" id="IPR023095">
    <property type="entry name" value="Ade_MeTrfase_dom_2"/>
</dbReference>
<dbReference type="Proteomes" id="UP000229030">
    <property type="component" value="Unassembled WGS sequence"/>
</dbReference>
<evidence type="ECO:0000256" key="3">
    <source>
        <dbReference type="ARBA" id="ARBA00022603"/>
    </source>
</evidence>